<gene>
    <name evidence="2" type="ORF">PACLA_8A084804</name>
</gene>
<protein>
    <submittedName>
        <fullName evidence="2">Uncharacterized protein</fullName>
    </submittedName>
</protein>
<accession>A0A7D9K3B5</accession>
<dbReference type="AlphaFoldDB" id="A0A7D9K3B5"/>
<dbReference type="EMBL" id="CACRXK020027198">
    <property type="protein sequence ID" value="CAB4040751.1"/>
    <property type="molecule type" value="Genomic_DNA"/>
</dbReference>
<sequence>MAKSTDLTEAARLLTQAATSLINSPLLHNGQNSQSGQRLTSSETSRSVPTAIAVQSGHDTGSASTGRPERARDEFRRLFASYHPSTSRSGSSTSSQRRTASNTQARAKKRKTVKDVTIKFFCLASTTQHDVPTNAEKQQLLVAGLCNIVNIFVLFS</sequence>
<evidence type="ECO:0000256" key="1">
    <source>
        <dbReference type="SAM" id="MobiDB-lite"/>
    </source>
</evidence>
<name>A0A7D9K3B5_PARCT</name>
<feature type="compositionally biased region" description="Polar residues" evidence="1">
    <location>
        <begin position="29"/>
        <end position="48"/>
    </location>
</feature>
<evidence type="ECO:0000313" key="3">
    <source>
        <dbReference type="Proteomes" id="UP001152795"/>
    </source>
</evidence>
<dbReference type="Proteomes" id="UP001152795">
    <property type="component" value="Unassembled WGS sequence"/>
</dbReference>
<organism evidence="2 3">
    <name type="scientific">Paramuricea clavata</name>
    <name type="common">Red gorgonian</name>
    <name type="synonym">Violescent sea-whip</name>
    <dbReference type="NCBI Taxonomy" id="317549"/>
    <lineage>
        <taxon>Eukaryota</taxon>
        <taxon>Metazoa</taxon>
        <taxon>Cnidaria</taxon>
        <taxon>Anthozoa</taxon>
        <taxon>Octocorallia</taxon>
        <taxon>Malacalcyonacea</taxon>
        <taxon>Plexauridae</taxon>
        <taxon>Paramuricea</taxon>
    </lineage>
</organism>
<evidence type="ECO:0000313" key="2">
    <source>
        <dbReference type="EMBL" id="CAB4040751.1"/>
    </source>
</evidence>
<keyword evidence="3" id="KW-1185">Reference proteome</keyword>
<feature type="compositionally biased region" description="Low complexity" evidence="1">
    <location>
        <begin position="85"/>
        <end position="101"/>
    </location>
</feature>
<feature type="compositionally biased region" description="Basic and acidic residues" evidence="1">
    <location>
        <begin position="67"/>
        <end position="77"/>
    </location>
</feature>
<comment type="caution">
    <text evidence="2">The sequence shown here is derived from an EMBL/GenBank/DDBJ whole genome shotgun (WGS) entry which is preliminary data.</text>
</comment>
<feature type="region of interest" description="Disordered" evidence="1">
    <location>
        <begin position="25"/>
        <end position="110"/>
    </location>
</feature>
<proteinExistence type="predicted"/>
<reference evidence="2" key="1">
    <citation type="submission" date="2020-04" db="EMBL/GenBank/DDBJ databases">
        <authorList>
            <person name="Alioto T."/>
            <person name="Alioto T."/>
            <person name="Gomez Garrido J."/>
        </authorList>
    </citation>
    <scope>NUCLEOTIDE SEQUENCE</scope>
    <source>
        <strain evidence="2">A484AB</strain>
    </source>
</reference>